<accession>A0A8T0ZNA6</accession>
<dbReference type="PANTHER" id="PTHR31827">
    <property type="entry name" value="EMB|CAB89363.1"/>
    <property type="match status" value="1"/>
</dbReference>
<evidence type="ECO:0000259" key="2">
    <source>
        <dbReference type="Pfam" id="PF24906"/>
    </source>
</evidence>
<dbReference type="EMBL" id="RCMG01000075">
    <property type="protein sequence ID" value="KAG2864640.1"/>
    <property type="molecule type" value="Genomic_DNA"/>
</dbReference>
<dbReference type="VEuPathDB" id="FungiDB:PC110_g6753"/>
<evidence type="ECO:0000256" key="1">
    <source>
        <dbReference type="SAM" id="MobiDB-lite"/>
    </source>
</evidence>
<dbReference type="AlphaFoldDB" id="A0A8T0ZNA6"/>
<evidence type="ECO:0000313" key="4">
    <source>
        <dbReference type="Proteomes" id="UP000735874"/>
    </source>
</evidence>
<organism evidence="3 4">
    <name type="scientific">Phytophthora cactorum</name>
    <dbReference type="NCBI Taxonomy" id="29920"/>
    <lineage>
        <taxon>Eukaryota</taxon>
        <taxon>Sar</taxon>
        <taxon>Stramenopiles</taxon>
        <taxon>Oomycota</taxon>
        <taxon>Peronosporomycetes</taxon>
        <taxon>Peronosporales</taxon>
        <taxon>Peronosporaceae</taxon>
        <taxon>Phytophthora</taxon>
    </lineage>
</organism>
<gene>
    <name evidence="3" type="ORF">PC113_g4387</name>
</gene>
<comment type="caution">
    <text evidence="3">The sequence shown here is derived from an EMBL/GenBank/DDBJ whole genome shotgun (WGS) entry which is preliminary data.</text>
</comment>
<reference evidence="3" key="1">
    <citation type="submission" date="2018-10" db="EMBL/GenBank/DDBJ databases">
        <title>Effector identification in a new, highly contiguous assembly of the strawberry crown rot pathogen Phytophthora cactorum.</title>
        <authorList>
            <person name="Armitage A.D."/>
            <person name="Nellist C.F."/>
            <person name="Bates H."/>
            <person name="Vickerstaff R.J."/>
            <person name="Harrison R.J."/>
        </authorList>
    </citation>
    <scope>NUCLEOTIDE SEQUENCE</scope>
    <source>
        <strain evidence="3">15-7</strain>
    </source>
</reference>
<feature type="compositionally biased region" description="Polar residues" evidence="1">
    <location>
        <begin position="76"/>
        <end position="101"/>
    </location>
</feature>
<evidence type="ECO:0000313" key="3">
    <source>
        <dbReference type="EMBL" id="KAG2864640.1"/>
    </source>
</evidence>
<feature type="domain" description="WRKY19-like zinc finger" evidence="2">
    <location>
        <begin position="119"/>
        <end position="139"/>
    </location>
</feature>
<name>A0A8T0ZNA6_9STRA</name>
<dbReference type="Proteomes" id="UP000735874">
    <property type="component" value="Unassembled WGS sequence"/>
</dbReference>
<proteinExistence type="predicted"/>
<feature type="compositionally biased region" description="Basic and acidic residues" evidence="1">
    <location>
        <begin position="63"/>
        <end position="72"/>
    </location>
</feature>
<dbReference type="InterPro" id="IPR056866">
    <property type="entry name" value="Znf_WRKY19"/>
</dbReference>
<feature type="region of interest" description="Disordered" evidence="1">
    <location>
        <begin position="1"/>
        <end position="106"/>
    </location>
</feature>
<dbReference type="Pfam" id="PF24906">
    <property type="entry name" value="Zf_WRKY19"/>
    <property type="match status" value="2"/>
</dbReference>
<feature type="domain" description="WRKY19-like zinc finger" evidence="2">
    <location>
        <begin position="237"/>
        <end position="258"/>
    </location>
</feature>
<dbReference type="PANTHER" id="PTHR31827:SF1">
    <property type="entry name" value="EMB|CAB89363.1"/>
    <property type="match status" value="1"/>
</dbReference>
<protein>
    <recommendedName>
        <fullName evidence="2">WRKY19-like zinc finger domain-containing protein</fullName>
    </recommendedName>
</protein>
<sequence>MEAEEEAREVATASAALFGGTEGEPRFDDDDGMDGSDLPPSFAMPMLPRGDEEEDAAAPSSVPREEAEKQMEDANLQPQETMADTTEAHVTQTDGQQPETTTDTDDSAMEAADRRCYQCRFENCPKFAQGGGLCIAHGGGYRCQTPFCAFFNLRTCPDHGGSKRCGVTGCTRVAQGTSALCCAHGGGRKCSVKKCDKYDAGLGLCLAHGGGRDCTMNDCTKKAIRYGLCSGHGGRARCKVEGCEKYDRGQGKCKAHGGGYFCKVQGCNKKDKGGDDAKLKAVAIGLSMEVDASNTAAQGSVALVVGATNTTKEVDTALHTVVALHVPSRTAPRNRSALDDAVRMVGNLGVPWRDASVSARPVDCARLTEARSLAAFRIARARQIAEATVFVTVVEVAARLRAASRRTAAVATARLTEASPCDDGYLKDPPYLCMRAGFSY</sequence>